<sequence>MRKVSKKRKGKAVPSKQVPSEGSAIGGDSSDLRGPIRNNAGLDLTRRHSPSDGAERPREDGDGQAATVGPERSRKVSSGDRPAEKRLLCLIRYCLGDVFVELLPLSFGLERPYVMEGQSWRNLMISWSKVDRVKALLRECAATWVMFIIPRDGQRPWAPPIGYHCVYELYFQKDTRLAPHSLVDNVFLISARHSYQPVREWIVPNSGGIDCDGCGSKLFAQRPSV</sequence>
<name>A0A8S9PTA5_BRACR</name>
<organism evidence="2 3">
    <name type="scientific">Brassica cretica</name>
    <name type="common">Mustard</name>
    <dbReference type="NCBI Taxonomy" id="69181"/>
    <lineage>
        <taxon>Eukaryota</taxon>
        <taxon>Viridiplantae</taxon>
        <taxon>Streptophyta</taxon>
        <taxon>Embryophyta</taxon>
        <taxon>Tracheophyta</taxon>
        <taxon>Spermatophyta</taxon>
        <taxon>Magnoliopsida</taxon>
        <taxon>eudicotyledons</taxon>
        <taxon>Gunneridae</taxon>
        <taxon>Pentapetalae</taxon>
        <taxon>rosids</taxon>
        <taxon>malvids</taxon>
        <taxon>Brassicales</taxon>
        <taxon>Brassicaceae</taxon>
        <taxon>Brassiceae</taxon>
        <taxon>Brassica</taxon>
    </lineage>
</organism>
<dbReference type="EMBL" id="QGKX02001347">
    <property type="protein sequence ID" value="KAF3527103.1"/>
    <property type="molecule type" value="Genomic_DNA"/>
</dbReference>
<evidence type="ECO:0000256" key="1">
    <source>
        <dbReference type="SAM" id="MobiDB-lite"/>
    </source>
</evidence>
<comment type="caution">
    <text evidence="2">The sequence shown here is derived from an EMBL/GenBank/DDBJ whole genome shotgun (WGS) entry which is preliminary data.</text>
</comment>
<feature type="region of interest" description="Disordered" evidence="1">
    <location>
        <begin position="1"/>
        <end position="79"/>
    </location>
</feature>
<dbReference type="AlphaFoldDB" id="A0A8S9PTA5"/>
<proteinExistence type="predicted"/>
<protein>
    <submittedName>
        <fullName evidence="2">Uncharacterized protein</fullName>
    </submittedName>
</protein>
<reference evidence="2" key="1">
    <citation type="submission" date="2019-12" db="EMBL/GenBank/DDBJ databases">
        <title>Genome sequencing and annotation of Brassica cretica.</title>
        <authorList>
            <person name="Studholme D.J."/>
            <person name="Sarris P."/>
        </authorList>
    </citation>
    <scope>NUCLEOTIDE SEQUENCE</scope>
    <source>
        <strain evidence="2">PFS-109/04</strain>
        <tissue evidence="2">Leaf</tissue>
    </source>
</reference>
<evidence type="ECO:0000313" key="3">
    <source>
        <dbReference type="Proteomes" id="UP000712600"/>
    </source>
</evidence>
<gene>
    <name evidence="2" type="ORF">F2Q69_00047867</name>
</gene>
<evidence type="ECO:0000313" key="2">
    <source>
        <dbReference type="EMBL" id="KAF3527103.1"/>
    </source>
</evidence>
<dbReference type="Proteomes" id="UP000712600">
    <property type="component" value="Unassembled WGS sequence"/>
</dbReference>
<feature type="compositionally biased region" description="Basic residues" evidence="1">
    <location>
        <begin position="1"/>
        <end position="11"/>
    </location>
</feature>
<feature type="compositionally biased region" description="Basic and acidic residues" evidence="1">
    <location>
        <begin position="44"/>
        <end position="61"/>
    </location>
</feature>
<accession>A0A8S9PTA5</accession>